<evidence type="ECO:0000313" key="2">
    <source>
        <dbReference type="Proteomes" id="UP000179014"/>
    </source>
</evidence>
<gene>
    <name evidence="1" type="ORF">A2118_00520</name>
</gene>
<protein>
    <recommendedName>
        <fullName evidence="3">Dephospho-CoA kinase</fullName>
    </recommendedName>
</protein>
<dbReference type="InterPro" id="IPR027417">
    <property type="entry name" value="P-loop_NTPase"/>
</dbReference>
<dbReference type="STRING" id="1798474.A2118_00520"/>
<organism evidence="1 2">
    <name type="scientific">Candidatus Kaiserbacteria bacterium GWA2_50_9</name>
    <dbReference type="NCBI Taxonomy" id="1798474"/>
    <lineage>
        <taxon>Bacteria</taxon>
        <taxon>Candidatus Kaiseribacteriota</taxon>
    </lineage>
</organism>
<proteinExistence type="predicted"/>
<name>A0A1F6BVQ9_9BACT</name>
<dbReference type="EMBL" id="MFKN01000024">
    <property type="protein sequence ID" value="OGG40862.1"/>
    <property type="molecule type" value="Genomic_DNA"/>
</dbReference>
<reference evidence="1 2" key="1">
    <citation type="journal article" date="2016" name="Nat. Commun.">
        <title>Thousands of microbial genomes shed light on interconnected biogeochemical processes in an aquifer system.</title>
        <authorList>
            <person name="Anantharaman K."/>
            <person name="Brown C.T."/>
            <person name="Hug L.A."/>
            <person name="Sharon I."/>
            <person name="Castelle C.J."/>
            <person name="Probst A.J."/>
            <person name="Thomas B.C."/>
            <person name="Singh A."/>
            <person name="Wilkins M.J."/>
            <person name="Karaoz U."/>
            <person name="Brodie E.L."/>
            <person name="Williams K.H."/>
            <person name="Hubbard S.S."/>
            <person name="Banfield J.F."/>
        </authorList>
    </citation>
    <scope>NUCLEOTIDE SEQUENCE [LARGE SCALE GENOMIC DNA]</scope>
</reference>
<dbReference type="SUPFAM" id="SSF52540">
    <property type="entry name" value="P-loop containing nucleoside triphosphate hydrolases"/>
    <property type="match status" value="1"/>
</dbReference>
<dbReference type="Proteomes" id="UP000179014">
    <property type="component" value="Unassembled WGS sequence"/>
</dbReference>
<dbReference type="AlphaFoldDB" id="A0A1F6BVQ9"/>
<sequence>MIVSVTGTNGAGKGAVVEYLVQRGFKHYWVREFLVEEIHRRELPVDRSSMREVANDLRKQHGPSYVIETLYARAKADGGNALIESVRVLGEANFLKGHGAPLIAVDADRKLCYERVVARSSETDKADYDTWVKEEEREWANTDAWDMDVVGVMKLADFILQNNGTLEELHAQIDGVLAKLDK</sequence>
<dbReference type="PANTHER" id="PTHR41930">
    <property type="entry name" value="UPF0200 PROTEIN MJ1399"/>
    <property type="match status" value="1"/>
</dbReference>
<comment type="caution">
    <text evidence="1">The sequence shown here is derived from an EMBL/GenBank/DDBJ whole genome shotgun (WGS) entry which is preliminary data.</text>
</comment>
<evidence type="ECO:0008006" key="3">
    <source>
        <dbReference type="Google" id="ProtNLM"/>
    </source>
</evidence>
<evidence type="ECO:0000313" key="1">
    <source>
        <dbReference type="EMBL" id="OGG40862.1"/>
    </source>
</evidence>
<accession>A0A1F6BVQ9</accession>
<dbReference type="PANTHER" id="PTHR41930:SF1">
    <property type="entry name" value="DEPHOSPHO-COA KINASE"/>
    <property type="match status" value="1"/>
</dbReference>
<dbReference type="Gene3D" id="3.40.50.300">
    <property type="entry name" value="P-loop containing nucleotide triphosphate hydrolases"/>
    <property type="match status" value="1"/>
</dbReference>
<dbReference type="Pfam" id="PF13238">
    <property type="entry name" value="AAA_18"/>
    <property type="match status" value="1"/>
</dbReference>